<dbReference type="PANTHER" id="PTHR13593:SF113">
    <property type="entry name" value="SI:DKEY-266F7.9"/>
    <property type="match status" value="1"/>
</dbReference>
<dbReference type="GO" id="GO:0008081">
    <property type="term" value="F:phosphoric diester hydrolase activity"/>
    <property type="evidence" value="ECO:0007669"/>
    <property type="project" value="InterPro"/>
</dbReference>
<comment type="caution">
    <text evidence="1">The sequence shown here is derived from an EMBL/GenBank/DDBJ whole genome shotgun (WGS) entry which is preliminary data.</text>
</comment>
<dbReference type="InterPro" id="IPR017946">
    <property type="entry name" value="PLC-like_Pdiesterase_TIM-brl"/>
</dbReference>
<dbReference type="PROSITE" id="PS50007">
    <property type="entry name" value="PIPLC_X_DOMAIN"/>
    <property type="match status" value="1"/>
</dbReference>
<dbReference type="AlphaFoldDB" id="A0A502HR05"/>
<evidence type="ECO:0000313" key="1">
    <source>
        <dbReference type="EMBL" id="TPG76255.1"/>
    </source>
</evidence>
<sequence>MDTIVQNSYTLNNWMSATPAIDTLSLNQLTLPGTHNAGSDWKASWPLIPGAHWLACQHESFHAQLNHGARALDIRLMYDADAPGLGKFRIHHNGYRNDRTLGSLVNNVREFLIQNPNEFIILDFHDLQGDTFDFVYFNNMMVRFIGERIIPPQNLHMSLTQLKKLSPLQRVLVAAPRHRALDRNVFVEQIEHKWSGSGMTDTAELEKHIIEVLKYPPGTWALWSLSATSYSALGGPVDIHEKLDAWFDPEKSNWAQKCSIINVDFIDESRLVSYCRAVNLTKASQRNP</sequence>
<evidence type="ECO:0000313" key="2">
    <source>
        <dbReference type="Proteomes" id="UP000317933"/>
    </source>
</evidence>
<gene>
    <name evidence="1" type="ORF">EAH78_17985</name>
</gene>
<name>A0A502HR05_9PSED</name>
<dbReference type="Proteomes" id="UP000317933">
    <property type="component" value="Unassembled WGS sequence"/>
</dbReference>
<reference evidence="1 2" key="1">
    <citation type="journal article" date="2019" name="Environ. Microbiol.">
        <title>Species interactions and distinct microbial communities in high Arctic permafrost affected cryosols are associated with the CH4 and CO2 gas fluxes.</title>
        <authorList>
            <person name="Altshuler I."/>
            <person name="Hamel J."/>
            <person name="Turney S."/>
            <person name="Magnuson E."/>
            <person name="Levesque R."/>
            <person name="Greer C."/>
            <person name="Whyte L.G."/>
        </authorList>
    </citation>
    <scope>NUCLEOTIDE SEQUENCE [LARGE SCALE GENOMIC DNA]</scope>
    <source>
        <strain evidence="1 2">E3</strain>
    </source>
</reference>
<protein>
    <submittedName>
        <fullName evidence="1">Phospholipase</fullName>
    </submittedName>
</protein>
<organism evidence="1 2">
    <name type="scientific">Pseudomonas arsenicoxydans</name>
    <dbReference type="NCBI Taxonomy" id="702115"/>
    <lineage>
        <taxon>Bacteria</taxon>
        <taxon>Pseudomonadati</taxon>
        <taxon>Pseudomonadota</taxon>
        <taxon>Gammaproteobacteria</taxon>
        <taxon>Pseudomonadales</taxon>
        <taxon>Pseudomonadaceae</taxon>
        <taxon>Pseudomonas</taxon>
    </lineage>
</organism>
<dbReference type="PANTHER" id="PTHR13593">
    <property type="match status" value="1"/>
</dbReference>
<proteinExistence type="predicted"/>
<dbReference type="GO" id="GO:0006629">
    <property type="term" value="P:lipid metabolic process"/>
    <property type="evidence" value="ECO:0007669"/>
    <property type="project" value="InterPro"/>
</dbReference>
<dbReference type="RefSeq" id="WP_140668694.1">
    <property type="nucleotide sequence ID" value="NZ_RCZE01000008.1"/>
</dbReference>
<dbReference type="CDD" id="cd08557">
    <property type="entry name" value="PI-PLCc_bacteria_like"/>
    <property type="match status" value="1"/>
</dbReference>
<dbReference type="Gene3D" id="3.20.20.190">
    <property type="entry name" value="Phosphatidylinositol (PI) phosphodiesterase"/>
    <property type="match status" value="1"/>
</dbReference>
<accession>A0A502HR05</accession>
<dbReference type="EMBL" id="RCZE01000008">
    <property type="protein sequence ID" value="TPG76255.1"/>
    <property type="molecule type" value="Genomic_DNA"/>
</dbReference>
<dbReference type="SUPFAM" id="SSF51695">
    <property type="entry name" value="PLC-like phosphodiesterases"/>
    <property type="match status" value="1"/>
</dbReference>
<dbReference type="InterPro" id="IPR051057">
    <property type="entry name" value="PI-PLC_domain"/>
</dbReference>